<dbReference type="GO" id="GO:0003677">
    <property type="term" value="F:DNA binding"/>
    <property type="evidence" value="ECO:0007669"/>
    <property type="project" value="UniProtKB-KW"/>
</dbReference>
<evidence type="ECO:0000313" key="9">
    <source>
        <dbReference type="EMBL" id="SHL95806.1"/>
    </source>
</evidence>
<reference evidence="10" key="1">
    <citation type="submission" date="2016-11" db="EMBL/GenBank/DDBJ databases">
        <authorList>
            <person name="Varghese N."/>
            <person name="Submissions S."/>
        </authorList>
    </citation>
    <scope>NUCLEOTIDE SEQUENCE [LARGE SCALE GENOMIC DNA]</scope>
    <source>
        <strain evidence="10">DSM 18569</strain>
    </source>
</reference>
<dbReference type="InterPro" id="IPR006118">
    <property type="entry name" value="Recombinase_CS"/>
</dbReference>
<dbReference type="PANTHER" id="PTHR30461:SF2">
    <property type="entry name" value="SERINE RECOMBINASE PINE-RELATED"/>
    <property type="match status" value="1"/>
</dbReference>
<dbReference type="SMART" id="SM00857">
    <property type="entry name" value="Resolvase"/>
    <property type="match status" value="1"/>
</dbReference>
<dbReference type="CDD" id="cd03768">
    <property type="entry name" value="SR_ResInv"/>
    <property type="match status" value="1"/>
</dbReference>
<organism evidence="9 10">
    <name type="scientific">Hymenobacter psychrotolerans DSM 18569</name>
    <dbReference type="NCBI Taxonomy" id="1121959"/>
    <lineage>
        <taxon>Bacteria</taxon>
        <taxon>Pseudomonadati</taxon>
        <taxon>Bacteroidota</taxon>
        <taxon>Cytophagia</taxon>
        <taxon>Cytophagales</taxon>
        <taxon>Hymenobacteraceae</taxon>
        <taxon>Hymenobacter</taxon>
    </lineage>
</organism>
<dbReference type="Proteomes" id="UP000183947">
    <property type="component" value="Unassembled WGS sequence"/>
</dbReference>
<dbReference type="OrthoDB" id="9797501at2"/>
<evidence type="ECO:0000256" key="3">
    <source>
        <dbReference type="ARBA" id="ARBA00023100"/>
    </source>
</evidence>
<keyword evidence="4" id="KW-0238">DNA-binding</keyword>
<evidence type="ECO:0000256" key="4">
    <source>
        <dbReference type="ARBA" id="ARBA00023125"/>
    </source>
</evidence>
<feature type="active site" description="O-(5'-phospho-DNA)-serine intermediate" evidence="6 7">
    <location>
        <position position="10"/>
    </location>
</feature>
<dbReference type="PANTHER" id="PTHR30461">
    <property type="entry name" value="DNA-INVERTASE FROM LAMBDOID PROPHAGE"/>
    <property type="match status" value="1"/>
</dbReference>
<keyword evidence="3" id="KW-0230">DNA invertase</keyword>
<dbReference type="PROSITE" id="PS51736">
    <property type="entry name" value="RECOMBINASES_3"/>
    <property type="match status" value="1"/>
</dbReference>
<accession>A0A1M7EW00</accession>
<evidence type="ECO:0000256" key="7">
    <source>
        <dbReference type="PROSITE-ProRule" id="PRU10137"/>
    </source>
</evidence>
<gene>
    <name evidence="9" type="ORF">SAMN02746009_03691</name>
</gene>
<dbReference type="Pfam" id="PF00239">
    <property type="entry name" value="Resolvase"/>
    <property type="match status" value="1"/>
</dbReference>
<dbReference type="PROSITE" id="PS00397">
    <property type="entry name" value="RECOMBINASES_1"/>
    <property type="match status" value="1"/>
</dbReference>
<dbReference type="GO" id="GO:0015074">
    <property type="term" value="P:DNA integration"/>
    <property type="evidence" value="ECO:0007669"/>
    <property type="project" value="UniProtKB-KW"/>
</dbReference>
<dbReference type="RefSeq" id="WP_073288266.1">
    <property type="nucleotide sequence ID" value="NZ_FRAS01000027.1"/>
</dbReference>
<protein>
    <submittedName>
        <fullName evidence="9">Site-specific DNA recombinase</fullName>
    </submittedName>
</protein>
<dbReference type="InterPro" id="IPR036162">
    <property type="entry name" value="Resolvase-like_N_sf"/>
</dbReference>
<dbReference type="FunFam" id="3.40.50.1390:FF:000001">
    <property type="entry name" value="DNA recombinase"/>
    <property type="match status" value="1"/>
</dbReference>
<dbReference type="AlphaFoldDB" id="A0A1M7EW00"/>
<evidence type="ECO:0000256" key="2">
    <source>
        <dbReference type="ARBA" id="ARBA00022908"/>
    </source>
</evidence>
<feature type="domain" description="Resolvase/invertase-type recombinase catalytic" evidence="8">
    <location>
        <begin position="2"/>
        <end position="135"/>
    </location>
</feature>
<name>A0A1M7EW00_9BACT</name>
<proteinExistence type="inferred from homology"/>
<dbReference type="InterPro" id="IPR050639">
    <property type="entry name" value="SSR_resolvase"/>
</dbReference>
<evidence type="ECO:0000256" key="1">
    <source>
        <dbReference type="ARBA" id="ARBA00009913"/>
    </source>
</evidence>
<evidence type="ECO:0000256" key="5">
    <source>
        <dbReference type="ARBA" id="ARBA00023172"/>
    </source>
</evidence>
<dbReference type="PROSITE" id="PS00398">
    <property type="entry name" value="RECOMBINASES_2"/>
    <property type="match status" value="1"/>
</dbReference>
<dbReference type="STRING" id="1121959.SAMN02746009_03691"/>
<sequence length="209" mass="23401">MKKLGYARVSTQEQVLDLQLDALRHAGCDDIYTDTVSGVQAHKPNWEKLLAYARAGDTIVIWRLDRLGRSTKHLIEVVEDLSRRQLHLISLHDPIDTTSPGGQLVFQIFCALAEHERNVLVQRTRAGLQAARARGRQGGRPPGLAPRYQKVAPAVKELYEAGQQSTRQLMAYFQIGSRRTLYKILRFAGCQINEKSMVPTSKAGDEALP</sequence>
<dbReference type="EMBL" id="FRAS01000027">
    <property type="protein sequence ID" value="SHL95806.1"/>
    <property type="molecule type" value="Genomic_DNA"/>
</dbReference>
<evidence type="ECO:0000259" key="8">
    <source>
        <dbReference type="PROSITE" id="PS51736"/>
    </source>
</evidence>
<dbReference type="Gene3D" id="3.40.50.1390">
    <property type="entry name" value="Resolvase, N-terminal catalytic domain"/>
    <property type="match status" value="1"/>
</dbReference>
<dbReference type="InterPro" id="IPR006119">
    <property type="entry name" value="Resolv_N"/>
</dbReference>
<keyword evidence="5" id="KW-0233">DNA recombination</keyword>
<evidence type="ECO:0000313" key="10">
    <source>
        <dbReference type="Proteomes" id="UP000183947"/>
    </source>
</evidence>
<evidence type="ECO:0000256" key="6">
    <source>
        <dbReference type="PIRSR" id="PIRSR606118-50"/>
    </source>
</evidence>
<keyword evidence="2" id="KW-0229">DNA integration</keyword>
<dbReference type="SUPFAM" id="SSF53041">
    <property type="entry name" value="Resolvase-like"/>
    <property type="match status" value="1"/>
</dbReference>
<dbReference type="GO" id="GO:0000150">
    <property type="term" value="F:DNA strand exchange activity"/>
    <property type="evidence" value="ECO:0007669"/>
    <property type="project" value="UniProtKB-KW"/>
</dbReference>
<comment type="similarity">
    <text evidence="1">Belongs to the site-specific recombinase resolvase family.</text>
</comment>
<keyword evidence="10" id="KW-1185">Reference proteome</keyword>